<comment type="caution">
    <text evidence="1">The sequence shown here is derived from an EMBL/GenBank/DDBJ whole genome shotgun (WGS) entry which is preliminary data.</text>
</comment>
<dbReference type="EMBL" id="PNBA02000003">
    <property type="protein sequence ID" value="KAG6430105.1"/>
    <property type="molecule type" value="Genomic_DNA"/>
</dbReference>
<reference evidence="1" key="1">
    <citation type="submission" date="2018-01" db="EMBL/GenBank/DDBJ databases">
        <authorList>
            <person name="Mao J.F."/>
        </authorList>
    </citation>
    <scope>NUCLEOTIDE SEQUENCE</scope>
    <source>
        <strain evidence="1">Huo1</strain>
        <tissue evidence="1">Leaf</tissue>
    </source>
</reference>
<protein>
    <submittedName>
        <fullName evidence="1">Uncharacterized protein</fullName>
    </submittedName>
</protein>
<name>A0A8X8YDT1_SALSN</name>
<dbReference type="Proteomes" id="UP000298416">
    <property type="component" value="Unassembled WGS sequence"/>
</dbReference>
<accession>A0A8X8YDT1</accession>
<dbReference type="PANTHER" id="PTHR47076">
    <property type="entry name" value="NHL DOMAIN PROTEIN"/>
    <property type="match status" value="1"/>
</dbReference>
<gene>
    <name evidence="1" type="ORF">SASPL_108166</name>
</gene>
<evidence type="ECO:0000313" key="1">
    <source>
        <dbReference type="EMBL" id="KAG6430105.1"/>
    </source>
</evidence>
<sequence length="169" mass="18627">MDPRETPIQIIQPLDDSSESLFRRRGCFSFPCFDRNPAGPTWWQRIRAAEISSSDNSLWLRGVGAVMKIREWSELVTGPRWKTFIRRKSTLVNKNCIGIFDLLAFAFEFMAMATVGVAPERILAAVGELAKAIGTEELSNAGISPLSTTGFALQTGESRIVKASSSWGG</sequence>
<keyword evidence="2" id="KW-1185">Reference proteome</keyword>
<organism evidence="1">
    <name type="scientific">Salvia splendens</name>
    <name type="common">Scarlet sage</name>
    <dbReference type="NCBI Taxonomy" id="180675"/>
    <lineage>
        <taxon>Eukaryota</taxon>
        <taxon>Viridiplantae</taxon>
        <taxon>Streptophyta</taxon>
        <taxon>Embryophyta</taxon>
        <taxon>Tracheophyta</taxon>
        <taxon>Spermatophyta</taxon>
        <taxon>Magnoliopsida</taxon>
        <taxon>eudicotyledons</taxon>
        <taxon>Gunneridae</taxon>
        <taxon>Pentapetalae</taxon>
        <taxon>asterids</taxon>
        <taxon>lamiids</taxon>
        <taxon>Lamiales</taxon>
        <taxon>Lamiaceae</taxon>
        <taxon>Nepetoideae</taxon>
        <taxon>Mentheae</taxon>
        <taxon>Salviinae</taxon>
        <taxon>Salvia</taxon>
        <taxon>Salvia subgen. Calosphace</taxon>
        <taxon>core Calosphace</taxon>
    </lineage>
</organism>
<evidence type="ECO:0000313" key="2">
    <source>
        <dbReference type="Proteomes" id="UP000298416"/>
    </source>
</evidence>
<reference evidence="1" key="2">
    <citation type="submission" date="2020-08" db="EMBL/GenBank/DDBJ databases">
        <title>Plant Genome Project.</title>
        <authorList>
            <person name="Zhang R.-G."/>
        </authorList>
    </citation>
    <scope>NUCLEOTIDE SEQUENCE</scope>
    <source>
        <strain evidence="1">Huo1</strain>
        <tissue evidence="1">Leaf</tissue>
    </source>
</reference>
<dbReference type="AlphaFoldDB" id="A0A8X8YDT1"/>
<dbReference type="PANTHER" id="PTHR47076:SF1">
    <property type="entry name" value="NHL DOMAIN PROTEIN"/>
    <property type="match status" value="1"/>
</dbReference>
<proteinExistence type="predicted"/>